<proteinExistence type="predicted"/>
<organism evidence="2 3">
    <name type="scientific">Micromonospora sonneratiae</name>
    <dbReference type="NCBI Taxonomy" id="1184706"/>
    <lineage>
        <taxon>Bacteria</taxon>
        <taxon>Bacillati</taxon>
        <taxon>Actinomycetota</taxon>
        <taxon>Actinomycetes</taxon>
        <taxon>Micromonosporales</taxon>
        <taxon>Micromonosporaceae</taxon>
        <taxon>Micromonospora</taxon>
    </lineage>
</organism>
<evidence type="ECO:0000313" key="3">
    <source>
        <dbReference type="Proteomes" id="UP001597260"/>
    </source>
</evidence>
<feature type="domain" description="Metallo-beta-lactamase" evidence="1">
    <location>
        <begin position="34"/>
        <end position="251"/>
    </location>
</feature>
<dbReference type="Pfam" id="PF00753">
    <property type="entry name" value="Lactamase_B"/>
    <property type="match status" value="1"/>
</dbReference>
<dbReference type="CDD" id="cd06262">
    <property type="entry name" value="metallo-hydrolase-like_MBL-fold"/>
    <property type="match status" value="1"/>
</dbReference>
<evidence type="ECO:0000313" key="2">
    <source>
        <dbReference type="EMBL" id="MFD1323341.1"/>
    </source>
</evidence>
<comment type="caution">
    <text evidence="2">The sequence shown here is derived from an EMBL/GenBank/DDBJ whole genome shotgun (WGS) entry which is preliminary data.</text>
</comment>
<dbReference type="InterPro" id="IPR001279">
    <property type="entry name" value="Metallo-B-lactamas"/>
</dbReference>
<protein>
    <submittedName>
        <fullName evidence="2">MBL fold metallo-hydrolase</fullName>
    </submittedName>
</protein>
<dbReference type="SUPFAM" id="SSF56281">
    <property type="entry name" value="Metallo-hydrolase/oxidoreductase"/>
    <property type="match status" value="1"/>
</dbReference>
<dbReference type="PANTHER" id="PTHR43546">
    <property type="entry name" value="UPF0173 METAL-DEPENDENT HYDROLASE MJ1163-RELATED"/>
    <property type="match status" value="1"/>
</dbReference>
<dbReference type="SMART" id="SM00849">
    <property type="entry name" value="Lactamase_B"/>
    <property type="match status" value="1"/>
</dbReference>
<dbReference type="InterPro" id="IPR036866">
    <property type="entry name" value="RibonucZ/Hydroxyglut_hydro"/>
</dbReference>
<dbReference type="EMBL" id="JBHTMP010000030">
    <property type="protein sequence ID" value="MFD1323341.1"/>
    <property type="molecule type" value="Genomic_DNA"/>
</dbReference>
<sequence>MRFPLSRPSMVPYAAWAQSGGGSRSGAVRTTFLGTSTVLVRDANTSLLVDGFFTRPGLLRVALGRIGPDRRTIEACLSRAGIGSLDAVLCAHSHYDHALDSPVVADIFDAPLVGSTSTMNVGRGYGLPERLLRPVRDGETLVFGDFEVTLVAGRHSPGDVAPGGVDAPLTPPARYRAWRTGECYSIFFRHPAGTVLVQASANYVPGGLDAHRADTVYLSIGRLGRESDRFRQEYWRHVVRATGASTVLPVHWDDFMRPLDQPLRAMPHFMDDIAAAMDFVVQQCRRDGITLVLPGPWQERFLGDEG</sequence>
<dbReference type="RefSeq" id="WP_377572490.1">
    <property type="nucleotide sequence ID" value="NZ_JBHTMP010000030.1"/>
</dbReference>
<dbReference type="Gene3D" id="3.60.15.10">
    <property type="entry name" value="Ribonuclease Z/Hydroxyacylglutathione hydrolase-like"/>
    <property type="match status" value="1"/>
</dbReference>
<dbReference type="InterPro" id="IPR050114">
    <property type="entry name" value="UPF0173_UPF0282_UlaG_hydrolase"/>
</dbReference>
<name>A0ABW3YG39_9ACTN</name>
<reference evidence="3" key="1">
    <citation type="journal article" date="2019" name="Int. J. Syst. Evol. Microbiol.">
        <title>The Global Catalogue of Microorganisms (GCM) 10K type strain sequencing project: providing services to taxonomists for standard genome sequencing and annotation.</title>
        <authorList>
            <consortium name="The Broad Institute Genomics Platform"/>
            <consortium name="The Broad Institute Genome Sequencing Center for Infectious Disease"/>
            <person name="Wu L."/>
            <person name="Ma J."/>
        </authorList>
    </citation>
    <scope>NUCLEOTIDE SEQUENCE [LARGE SCALE GENOMIC DNA]</scope>
    <source>
        <strain evidence="3">JCM 31037</strain>
    </source>
</reference>
<dbReference type="Proteomes" id="UP001597260">
    <property type="component" value="Unassembled WGS sequence"/>
</dbReference>
<keyword evidence="3" id="KW-1185">Reference proteome</keyword>
<gene>
    <name evidence="2" type="ORF">ACFQ4H_19830</name>
</gene>
<evidence type="ECO:0000259" key="1">
    <source>
        <dbReference type="SMART" id="SM00849"/>
    </source>
</evidence>
<accession>A0ABW3YG39</accession>